<feature type="region of interest" description="Disordered" evidence="5">
    <location>
        <begin position="1477"/>
        <end position="1502"/>
    </location>
</feature>
<feature type="compositionally biased region" description="Basic and acidic residues" evidence="5">
    <location>
        <begin position="1424"/>
        <end position="1440"/>
    </location>
</feature>
<reference evidence="8 9" key="1">
    <citation type="submission" date="2009-11" db="EMBL/GenBank/DDBJ databases">
        <title>Annotation of Allomyces macrogynus ATCC 38327.</title>
        <authorList>
            <consortium name="The Broad Institute Genome Sequencing Platform"/>
            <person name="Russ C."/>
            <person name="Cuomo C."/>
            <person name="Burger G."/>
            <person name="Gray M.W."/>
            <person name="Holland P.W.H."/>
            <person name="King N."/>
            <person name="Lang F.B.F."/>
            <person name="Roger A.J."/>
            <person name="Ruiz-Trillo I."/>
            <person name="Young S.K."/>
            <person name="Zeng Q."/>
            <person name="Gargeya S."/>
            <person name="Fitzgerald M."/>
            <person name="Haas B."/>
            <person name="Abouelleil A."/>
            <person name="Alvarado L."/>
            <person name="Arachchi H.M."/>
            <person name="Berlin A."/>
            <person name="Chapman S.B."/>
            <person name="Gearin G."/>
            <person name="Goldberg J."/>
            <person name="Griggs A."/>
            <person name="Gujja S."/>
            <person name="Hansen M."/>
            <person name="Heiman D."/>
            <person name="Howarth C."/>
            <person name="Larimer J."/>
            <person name="Lui A."/>
            <person name="MacDonald P.J.P."/>
            <person name="McCowen C."/>
            <person name="Montmayeur A."/>
            <person name="Murphy C."/>
            <person name="Neiman D."/>
            <person name="Pearson M."/>
            <person name="Priest M."/>
            <person name="Roberts A."/>
            <person name="Saif S."/>
            <person name="Shea T."/>
            <person name="Sisk P."/>
            <person name="Stolte C."/>
            <person name="Sykes S."/>
            <person name="Wortman J."/>
            <person name="Nusbaum C."/>
            <person name="Birren B."/>
        </authorList>
    </citation>
    <scope>NUCLEOTIDE SEQUENCE [LARGE SCALE GENOMIC DNA]</scope>
    <source>
        <strain evidence="8 9">ATCC 38327</strain>
    </source>
</reference>
<dbReference type="InterPro" id="IPR012929">
    <property type="entry name" value="Nucleoprot-TPR/MLP1-2_dom"/>
</dbReference>
<feature type="coiled-coil region" evidence="4">
    <location>
        <begin position="904"/>
        <end position="1008"/>
    </location>
</feature>
<feature type="coiled-coil region" evidence="4">
    <location>
        <begin position="258"/>
        <end position="306"/>
    </location>
</feature>
<dbReference type="GO" id="GO:0006606">
    <property type="term" value="P:protein import into nucleus"/>
    <property type="evidence" value="ECO:0007669"/>
    <property type="project" value="InterPro"/>
</dbReference>
<dbReference type="PANTHER" id="PTHR18898">
    <property type="entry name" value="NUCLEOPROTEIN TPR-RELATED"/>
    <property type="match status" value="1"/>
</dbReference>
<keyword evidence="9" id="KW-1185">Reference proteome</keyword>
<feature type="coiled-coil region" evidence="4">
    <location>
        <begin position="431"/>
        <end position="521"/>
    </location>
</feature>
<dbReference type="Pfam" id="PF07926">
    <property type="entry name" value="TPR_MLP1_2"/>
    <property type="match status" value="1"/>
</dbReference>
<feature type="coiled-coil region" evidence="4">
    <location>
        <begin position="1147"/>
        <end position="1174"/>
    </location>
</feature>
<comment type="subcellular location">
    <subcellularLocation>
        <location evidence="1">Nucleus</location>
    </subcellularLocation>
</comment>
<evidence type="ECO:0000259" key="7">
    <source>
        <dbReference type="Pfam" id="PF25785"/>
    </source>
</evidence>
<dbReference type="GO" id="GO:0006406">
    <property type="term" value="P:mRNA export from nucleus"/>
    <property type="evidence" value="ECO:0007669"/>
    <property type="project" value="TreeGrafter"/>
</dbReference>
<feature type="compositionally biased region" description="Pro residues" evidence="5">
    <location>
        <begin position="1648"/>
        <end position="1662"/>
    </location>
</feature>
<dbReference type="eggNOG" id="KOG4674">
    <property type="taxonomic scope" value="Eukaryota"/>
</dbReference>
<evidence type="ECO:0000256" key="3">
    <source>
        <dbReference type="ARBA" id="ARBA00023242"/>
    </source>
</evidence>
<dbReference type="GO" id="GO:0005643">
    <property type="term" value="C:nuclear pore"/>
    <property type="evidence" value="ECO:0007669"/>
    <property type="project" value="TreeGrafter"/>
</dbReference>
<feature type="region of interest" description="Disordered" evidence="5">
    <location>
        <begin position="1648"/>
        <end position="1689"/>
    </location>
</feature>
<feature type="region of interest" description="Disordered" evidence="5">
    <location>
        <begin position="1526"/>
        <end position="1552"/>
    </location>
</feature>
<evidence type="ECO:0000256" key="1">
    <source>
        <dbReference type="ARBA" id="ARBA00004123"/>
    </source>
</evidence>
<evidence type="ECO:0000259" key="6">
    <source>
        <dbReference type="Pfam" id="PF07926"/>
    </source>
</evidence>
<dbReference type="GO" id="GO:0017056">
    <property type="term" value="F:structural constituent of nuclear pore"/>
    <property type="evidence" value="ECO:0007669"/>
    <property type="project" value="TreeGrafter"/>
</dbReference>
<feature type="coiled-coil region" evidence="4">
    <location>
        <begin position="1215"/>
        <end position="1391"/>
    </location>
</feature>
<protein>
    <submittedName>
        <fullName evidence="8">Uncharacterized protein</fullName>
    </submittedName>
</protein>
<accession>A0A0L0RVZ1</accession>
<proteinExistence type="predicted"/>
<feature type="compositionally biased region" description="Low complexity" evidence="5">
    <location>
        <begin position="1936"/>
        <end position="1947"/>
    </location>
</feature>
<keyword evidence="2 4" id="KW-0175">Coiled coil</keyword>
<feature type="domain" description="Nucleoprotein TPR/MLP1-2" evidence="6">
    <location>
        <begin position="994"/>
        <end position="1115"/>
    </location>
</feature>
<dbReference type="InterPro" id="IPR057974">
    <property type="entry name" value="NUA/TPR/MLP1-2-like_dom"/>
</dbReference>
<dbReference type="VEuPathDB" id="FungiDB:AMAG_00253"/>
<feature type="region of interest" description="Disordered" evidence="5">
    <location>
        <begin position="1934"/>
        <end position="1953"/>
    </location>
</feature>
<gene>
    <name evidence="8" type="ORF">AMAG_00253</name>
</gene>
<feature type="region of interest" description="Disordered" evidence="5">
    <location>
        <begin position="1410"/>
        <end position="1454"/>
    </location>
</feature>
<dbReference type="PANTHER" id="PTHR18898:SF2">
    <property type="entry name" value="NUCLEOPROTEIN TPR"/>
    <property type="match status" value="1"/>
</dbReference>
<evidence type="ECO:0000256" key="2">
    <source>
        <dbReference type="ARBA" id="ARBA00023054"/>
    </source>
</evidence>
<feature type="compositionally biased region" description="Low complexity" evidence="5">
    <location>
        <begin position="637"/>
        <end position="656"/>
    </location>
</feature>
<feature type="region of interest" description="Disordered" evidence="5">
    <location>
        <begin position="2048"/>
        <end position="2096"/>
    </location>
</feature>
<dbReference type="Pfam" id="PF25785">
    <property type="entry name" value="TPR"/>
    <property type="match status" value="1"/>
</dbReference>
<feature type="coiled-coil region" evidence="4">
    <location>
        <begin position="742"/>
        <end position="769"/>
    </location>
</feature>
<evidence type="ECO:0000256" key="5">
    <source>
        <dbReference type="SAM" id="MobiDB-lite"/>
    </source>
</evidence>
<feature type="coiled-coil region" evidence="4">
    <location>
        <begin position="79"/>
        <end position="113"/>
    </location>
</feature>
<dbReference type="Proteomes" id="UP000054350">
    <property type="component" value="Unassembled WGS sequence"/>
</dbReference>
<reference evidence="9" key="2">
    <citation type="submission" date="2009-11" db="EMBL/GenBank/DDBJ databases">
        <title>The Genome Sequence of Allomyces macrogynus strain ATCC 38327.</title>
        <authorList>
            <consortium name="The Broad Institute Genome Sequencing Platform"/>
            <person name="Russ C."/>
            <person name="Cuomo C."/>
            <person name="Shea T."/>
            <person name="Young S.K."/>
            <person name="Zeng Q."/>
            <person name="Koehrsen M."/>
            <person name="Haas B."/>
            <person name="Borodovsky M."/>
            <person name="Guigo R."/>
            <person name="Alvarado L."/>
            <person name="Berlin A."/>
            <person name="Borenstein D."/>
            <person name="Chen Z."/>
            <person name="Engels R."/>
            <person name="Freedman E."/>
            <person name="Gellesch M."/>
            <person name="Goldberg J."/>
            <person name="Griggs A."/>
            <person name="Gujja S."/>
            <person name="Heiman D."/>
            <person name="Hepburn T."/>
            <person name="Howarth C."/>
            <person name="Jen D."/>
            <person name="Larson L."/>
            <person name="Lewis B."/>
            <person name="Mehta T."/>
            <person name="Park D."/>
            <person name="Pearson M."/>
            <person name="Roberts A."/>
            <person name="Saif S."/>
            <person name="Shenoy N."/>
            <person name="Sisk P."/>
            <person name="Stolte C."/>
            <person name="Sykes S."/>
            <person name="Walk T."/>
            <person name="White J."/>
            <person name="Yandava C."/>
            <person name="Burger G."/>
            <person name="Gray M.W."/>
            <person name="Holland P.W.H."/>
            <person name="King N."/>
            <person name="Lang F.B.F."/>
            <person name="Roger A.J."/>
            <person name="Ruiz-Trillo I."/>
            <person name="Lander E."/>
            <person name="Nusbaum C."/>
        </authorList>
    </citation>
    <scope>NUCLEOTIDE SEQUENCE [LARGE SCALE GENOMIC DNA]</scope>
    <source>
        <strain evidence="9">ATCC 38327</strain>
    </source>
</reference>
<feature type="region of interest" description="Disordered" evidence="5">
    <location>
        <begin position="1841"/>
        <end position="1863"/>
    </location>
</feature>
<dbReference type="OMA" id="TLCEQQE"/>
<feature type="compositionally biased region" description="Low complexity" evidence="5">
    <location>
        <begin position="1851"/>
        <end position="1863"/>
    </location>
</feature>
<feature type="domain" description="NUA/TPR/MLP1-2-like" evidence="7">
    <location>
        <begin position="500"/>
        <end position="595"/>
    </location>
</feature>
<evidence type="ECO:0000313" key="9">
    <source>
        <dbReference type="Proteomes" id="UP000054350"/>
    </source>
</evidence>
<dbReference type="OrthoDB" id="343070at2759"/>
<feature type="coiled-coil region" evidence="4">
    <location>
        <begin position="174"/>
        <end position="232"/>
    </location>
</feature>
<feature type="coiled-coil region" evidence="4">
    <location>
        <begin position="332"/>
        <end position="391"/>
    </location>
</feature>
<keyword evidence="3" id="KW-0539">Nucleus</keyword>
<organism evidence="8 9">
    <name type="scientific">Allomyces macrogynus (strain ATCC 38327)</name>
    <name type="common">Allomyces javanicus var. macrogynus</name>
    <dbReference type="NCBI Taxonomy" id="578462"/>
    <lineage>
        <taxon>Eukaryota</taxon>
        <taxon>Fungi</taxon>
        <taxon>Fungi incertae sedis</taxon>
        <taxon>Blastocladiomycota</taxon>
        <taxon>Blastocladiomycetes</taxon>
        <taxon>Blastocladiales</taxon>
        <taxon>Blastocladiaceae</taxon>
        <taxon>Allomyces</taxon>
    </lineage>
</organism>
<dbReference type="EMBL" id="GG745328">
    <property type="protein sequence ID" value="KNE54261.1"/>
    <property type="molecule type" value="Genomic_DNA"/>
</dbReference>
<name>A0A0L0RVZ1_ALLM3</name>
<feature type="region of interest" description="Disordered" evidence="5">
    <location>
        <begin position="633"/>
        <end position="665"/>
    </location>
</feature>
<evidence type="ECO:0000313" key="8">
    <source>
        <dbReference type="EMBL" id="KNE54261.1"/>
    </source>
</evidence>
<feature type="coiled-coil region" evidence="4">
    <location>
        <begin position="1034"/>
        <end position="1117"/>
    </location>
</feature>
<evidence type="ECO:0000256" key="4">
    <source>
        <dbReference type="SAM" id="Coils"/>
    </source>
</evidence>
<dbReference type="STRING" id="578462.A0A0L0RVZ1"/>
<sequence>MSGAPPSVPALATRLSRLSTRLSDSAEWEAILSTLARANPANDAVVSIPAGSAAAITDLFAALGADDTPLASARLKMIEVEYECRMEELAKKLADSRAEVASLASKNQTLEEAAKTMHDDLSTAHADLRTAESARAETDKKLSAALMEIDAMTQEKRALLKASGHQDQLDAFQQEEYNKLLANYRDMRMELEQLRNQYGEQSVEQTSLKFAKEKIEQQYAIAKSQLEWTQAEWQRSVDDAAVAAKDKSRQVQQLLGKVDELAHHTAHLEQTVQRLTEQVHDRDTELATTRRRVVELETQLAEQEGQFKHELQMAKHLAQRQTQLAEEARKFAQAVNQDLATAKTAIDQLQAEYAEHRTGQEKKVAELERNLDALRTHCHDLEERIKVVDERNIDMQVIAGQTSTSQAFPASTLVGKALQSGKSYSQLWTDLVKKENEVAFLQSRVVELEEGLHTIMCEMEERAPVYAKLTADNDELRAAQRHLNTQLVQIERQRAGILEQCQQWKQRAAQTEEELDAQKLMTSDLARQLVCLLSGMNADVVIAQLRSLVVDGAELDEAQTAISEHLVDFGNVEALVAKNQQLLAMVRQLTEQHEALSRRVQGDMAVQLDRVTKERDELDVQTKALQIQMQRLETERPSGAAPDQPAAAVAQSSSPPRRGDRSEEVQSLKLQTEHMQNVIASLQDKLNQADLRVTEEIMKSARFEAQAKYLDTEKASAEKSLTAVRDQLQHLTVKCTTLSGSLAQWEERYDALAADLRRTQAALEQKKRDHAASDMEREVLARTHAHMQSSLEHVTAEREVTKQLLNSTQAQLERQAADLSTSGAQAQLRIQNLEQQITVLTNKLENAQEEHKRVLATHTKELRDLQQECLDKVLQAEMRVAFAAGAAPTPLARSLAPSPTPDQVAVATEQAEKLQLKVDQLTADVDFLSGQLRQRDERVQEVLAHAQQVETQLAATQTLLDAAKKETETLSNAVGEGNRKLAEADATIALLRAEVTAAREETAAVERDLAVLRETHQAVETHNAQLAGDLEAAEDRYRREIQSHAAALQTLERTKERMVALQDRVRELEAALDSAETARVTLIAEADGRARAAGEETKQLREQLDNLRKQNDLLLAKTPSSDRSATELIDLLRADRNALLAEKETAVLEATRHVHTLERRVETLKLQLEAAQAQSQAPELQALRAKFDEQTHQVALLRDSNLTLRRESQHQETLLAQTTSELEAARAEVSRLREQQVELTTNSLSHEAQIARYRTDAAEWQKKYSAMLREFERVDPQQHQELIEQRNQLQQQCDELSQKCTTLEATVADTVNQLKQLQAAKKKTVEKANAQIRLVKARADEQQTAFERDRRELGDRLGEVTRQLIPIQEELQQVKANLDAQLAKAAALEADNTTKATQLKDLKMKLLEARTKQIAPPAPRAKRPHLDGDDSMAKRARTDSPVETTTPLVAPPASVAPPVASIPAPAPTLALAPAPFSAPVSSKSPTLESAAFSPSPTLAPSTAAAIPSPVAASALAPAPVVPTLTLAPPDVPHRPRVPSRLAHPASPTTTIASPAVTASSPALEVPVVNAIAPPTVESVVLTTLATATPATASAPATTSIAAKPPVVAPVPVRAASPIAAPAAAAHVAFAQSPAAAAAAPSVSAPLALPAPTPTPPATPLAPEPASATSQPAQANVAPPSPVRAAAPQAPFVPSTSASALRALLTASMGKPAGGALSVTAAPFIPAPMTTVPATVAAPVSLATAPAVSAVTPPVLIQAPEQAQPATDAMDVDVVAGGDDPLAQNVESMGAEDATMSEQEHDQDYFAHDDEEADEEGAIEDGEQFTDAAPAAPAIVSALQVPQPRARTPSLVRPTSPAPAASRSPSVAAASAPLVPATVPVPVSAVPVLAAVVPTPAPAVAPSPVAVSPVQVAVPPPAAAPAPSTTVVAPPPATFGSAPTTPTTANTSNEDKNKPGFQFTPITFAPASAPAVPPTATVVAPPAAPPAANATLPPGMRRKGGAGGAAAAAVIAAAQAQTAPASAAASASVPTPPASAAVATTAANGQADHALAGHQSGSGPRRRRGGAGRGNGLPVVPSRRGRGRGQGGHGGSAPPAS</sequence>
<feature type="coiled-coil region" evidence="4">
    <location>
        <begin position="816"/>
        <end position="868"/>
    </location>
</feature>